<keyword evidence="1" id="KW-0808">Transferase</keyword>
<keyword evidence="1" id="KW-0012">Acyltransferase</keyword>
<evidence type="ECO:0000313" key="2">
    <source>
        <dbReference type="Proteomes" id="UP000030816"/>
    </source>
</evidence>
<organism evidence="1 2">
    <name type="scientific">Metarhizium album (strain ARSEF 1941)</name>
    <dbReference type="NCBI Taxonomy" id="1081103"/>
    <lineage>
        <taxon>Eukaryota</taxon>
        <taxon>Fungi</taxon>
        <taxon>Dikarya</taxon>
        <taxon>Ascomycota</taxon>
        <taxon>Pezizomycotina</taxon>
        <taxon>Sordariomycetes</taxon>
        <taxon>Hypocreomycetidae</taxon>
        <taxon>Hypocreales</taxon>
        <taxon>Clavicipitaceae</taxon>
        <taxon>Metarhizium</taxon>
    </lineage>
</organism>
<dbReference type="HOGENOM" id="CLU_1489334_0_0_1"/>
<dbReference type="AlphaFoldDB" id="A0A0B2WK46"/>
<dbReference type="GeneID" id="63742364"/>
<proteinExistence type="predicted"/>
<reference evidence="1 2" key="1">
    <citation type="journal article" date="2014" name="Proc. Natl. Acad. Sci. U.S.A.">
        <title>Trajectory and genomic determinants of fungal-pathogen speciation and host adaptation.</title>
        <authorList>
            <person name="Hu X."/>
            <person name="Xiao G."/>
            <person name="Zheng P."/>
            <person name="Shang Y."/>
            <person name="Su Y."/>
            <person name="Zhang X."/>
            <person name="Liu X."/>
            <person name="Zhan S."/>
            <person name="St Leger R.J."/>
            <person name="Wang C."/>
        </authorList>
    </citation>
    <scope>NUCLEOTIDE SEQUENCE [LARGE SCALE GENOMIC DNA]</scope>
    <source>
        <strain evidence="1 2">ARSEF 1941</strain>
    </source>
</reference>
<evidence type="ECO:0000313" key="1">
    <source>
        <dbReference type="EMBL" id="KHN94273.1"/>
    </source>
</evidence>
<dbReference type="InterPro" id="IPR016181">
    <property type="entry name" value="Acyl_CoA_acyltransferase"/>
</dbReference>
<dbReference type="OrthoDB" id="2020070at2759"/>
<dbReference type="EMBL" id="AZHE01000038">
    <property type="protein sequence ID" value="KHN94273.1"/>
    <property type="molecule type" value="Genomic_DNA"/>
</dbReference>
<name>A0A0B2WK46_METAS</name>
<dbReference type="PANTHER" id="PTHR34815:SF2">
    <property type="entry name" value="N-ACETYLTRANSFERASE DOMAIN-CONTAINING PROTEIN"/>
    <property type="match status" value="1"/>
</dbReference>
<dbReference type="Proteomes" id="UP000030816">
    <property type="component" value="Unassembled WGS sequence"/>
</dbReference>
<dbReference type="Pfam" id="PF13527">
    <property type="entry name" value="Acetyltransf_9"/>
    <property type="match status" value="1"/>
</dbReference>
<accession>A0A0B2WK46</accession>
<keyword evidence="2" id="KW-1185">Reference proteome</keyword>
<sequence>MATEESTDADDKVLVTDVDSKELVTDADDKKSVTGADGEGLVCTRANSKQIMQHFENNSQMWAAPLSLGQYLDMQFQLVVFNGHRASPKHWALFKPCDPETIISSCAVHLRDAIMNSGRGMEPVTAAIITEVFTHPEFRRNGMATKLLSKVKQDLDAMEKDRVEFSIIYSGSSTGLYDKLG</sequence>
<gene>
    <name evidence="1" type="ORF">MAM_07909</name>
</gene>
<dbReference type="SUPFAM" id="SSF55729">
    <property type="entry name" value="Acyl-CoA N-acyltransferases (Nat)"/>
    <property type="match status" value="1"/>
</dbReference>
<dbReference type="GO" id="GO:0016746">
    <property type="term" value="F:acyltransferase activity"/>
    <property type="evidence" value="ECO:0007669"/>
    <property type="project" value="UniProtKB-KW"/>
</dbReference>
<dbReference type="InterPro" id="IPR053013">
    <property type="entry name" value="LAT"/>
</dbReference>
<comment type="caution">
    <text evidence="1">The sequence shown here is derived from an EMBL/GenBank/DDBJ whole genome shotgun (WGS) entry which is preliminary data.</text>
</comment>
<protein>
    <submittedName>
        <fullName evidence="1">Acyl-CoA N-acyltransferase</fullName>
    </submittedName>
</protein>
<dbReference type="STRING" id="1081103.A0A0B2WK46"/>
<dbReference type="CDD" id="cd04301">
    <property type="entry name" value="NAT_SF"/>
    <property type="match status" value="1"/>
</dbReference>
<dbReference type="RefSeq" id="XP_040675339.1">
    <property type="nucleotide sequence ID" value="XM_040826707.1"/>
</dbReference>
<dbReference type="PANTHER" id="PTHR34815">
    <property type="entry name" value="LYSINE ACETYLTRANSFERASE"/>
    <property type="match status" value="1"/>
</dbReference>
<dbReference type="Gene3D" id="3.40.630.30">
    <property type="match status" value="1"/>
</dbReference>